<keyword evidence="2" id="KW-1185">Reference proteome</keyword>
<proteinExistence type="predicted"/>
<evidence type="ECO:0008006" key="3">
    <source>
        <dbReference type="Google" id="ProtNLM"/>
    </source>
</evidence>
<dbReference type="AlphaFoldDB" id="A0A0F5I3R0"/>
<organism evidence="1 2">
    <name type="scientific">Bacillus thermotolerans</name>
    <name type="common">Quasibacillus thermotolerans</name>
    <dbReference type="NCBI Taxonomy" id="1221996"/>
    <lineage>
        <taxon>Bacteria</taxon>
        <taxon>Bacillati</taxon>
        <taxon>Bacillota</taxon>
        <taxon>Bacilli</taxon>
        <taxon>Bacillales</taxon>
        <taxon>Bacillaceae</taxon>
        <taxon>Bacillus</taxon>
    </lineage>
</organism>
<reference evidence="1" key="1">
    <citation type="submission" date="2015-02" db="EMBL/GenBank/DDBJ databases">
        <title>Genome Assembly of Bacillaceae bacterium MTCC 8252.</title>
        <authorList>
            <person name="Verma A."/>
            <person name="Khatri I."/>
            <person name="Mual P."/>
            <person name="Subramanian S."/>
            <person name="Krishnamurthi S."/>
        </authorList>
    </citation>
    <scope>NUCLEOTIDE SEQUENCE [LARGE SCALE GENOMIC DNA]</scope>
    <source>
        <strain evidence="1">MTCC 8252</strain>
    </source>
</reference>
<sequence length="260" mass="29443">MYRLVHRLLYLLNLCRESNMSRHYFNPNMRASSVVVSVTGDVNGDLIPDIVYVTGYRETDVSIIQNMTLGIRDGATGVSVNIPLKKNMGYDPILFLGDFTGDGINDILIVIPTGGSGGTTNSYVYSFVNNEPRLLFDSDGFNQAYQYDVTYKDNYKVEVFSKRDDTRYMIDLSLREPDYLNQIYDVDGKLKMPVSGWVDPISGLYPVDFAFDNMYDLIAYQQIAGTYHADSLGTIQSRLKWNGFMFILDYQDLAIYGSQG</sequence>
<dbReference type="STRING" id="1221996.QY95_01950"/>
<evidence type="ECO:0000313" key="1">
    <source>
        <dbReference type="EMBL" id="KKB40078.1"/>
    </source>
</evidence>
<dbReference type="SUPFAM" id="SSF69318">
    <property type="entry name" value="Integrin alpha N-terminal domain"/>
    <property type="match status" value="1"/>
</dbReference>
<name>A0A0F5I3R0_BACTR</name>
<dbReference type="Proteomes" id="UP000031563">
    <property type="component" value="Unassembled WGS sequence"/>
</dbReference>
<gene>
    <name evidence="1" type="ORF">QY95_01950</name>
</gene>
<evidence type="ECO:0000313" key="2">
    <source>
        <dbReference type="Proteomes" id="UP000031563"/>
    </source>
</evidence>
<dbReference type="InterPro" id="IPR028994">
    <property type="entry name" value="Integrin_alpha_N"/>
</dbReference>
<comment type="caution">
    <text evidence="1">The sequence shown here is derived from an EMBL/GenBank/DDBJ whole genome shotgun (WGS) entry which is preliminary data.</text>
</comment>
<dbReference type="Gene3D" id="2.130.10.130">
    <property type="entry name" value="Integrin alpha, N-terminal"/>
    <property type="match status" value="1"/>
</dbReference>
<dbReference type="EMBL" id="JWIR02000034">
    <property type="protein sequence ID" value="KKB40078.1"/>
    <property type="molecule type" value="Genomic_DNA"/>
</dbReference>
<protein>
    <recommendedName>
        <fullName evidence="3">VCBS repeat-containing protein</fullName>
    </recommendedName>
</protein>
<accession>A0A0F5I3R0</accession>